<protein>
    <submittedName>
        <fullName evidence="2">Uncharacterized protein</fullName>
    </submittedName>
</protein>
<reference evidence="2" key="1">
    <citation type="submission" date="2013-07" db="EMBL/GenBank/DDBJ databases">
        <title>The genome of Eucalyptus grandis.</title>
        <authorList>
            <person name="Schmutz J."/>
            <person name="Hayes R."/>
            <person name="Myburg A."/>
            <person name="Tuskan G."/>
            <person name="Grattapaglia D."/>
            <person name="Rokhsar D.S."/>
        </authorList>
    </citation>
    <scope>NUCLEOTIDE SEQUENCE</scope>
    <source>
        <tissue evidence="2">Leaf extractions</tissue>
    </source>
</reference>
<dbReference type="InParanoid" id="A0A059D9X6"/>
<evidence type="ECO:0000256" key="1">
    <source>
        <dbReference type="SAM" id="MobiDB-lite"/>
    </source>
</evidence>
<gene>
    <name evidence="2" type="ORF">EUGRSUZ_B03793</name>
</gene>
<organism evidence="2">
    <name type="scientific">Eucalyptus grandis</name>
    <name type="common">Flooded gum</name>
    <dbReference type="NCBI Taxonomy" id="71139"/>
    <lineage>
        <taxon>Eukaryota</taxon>
        <taxon>Viridiplantae</taxon>
        <taxon>Streptophyta</taxon>
        <taxon>Embryophyta</taxon>
        <taxon>Tracheophyta</taxon>
        <taxon>Spermatophyta</taxon>
        <taxon>Magnoliopsida</taxon>
        <taxon>eudicotyledons</taxon>
        <taxon>Gunneridae</taxon>
        <taxon>Pentapetalae</taxon>
        <taxon>rosids</taxon>
        <taxon>malvids</taxon>
        <taxon>Myrtales</taxon>
        <taxon>Myrtaceae</taxon>
        <taxon>Myrtoideae</taxon>
        <taxon>Eucalypteae</taxon>
        <taxon>Eucalyptus</taxon>
    </lineage>
</organism>
<sequence>MGGMPLARVWSSECSRRRSWRVSLERARRGELPLLEPRPSAARSSEWGEATIRFGEGSPRHSLHSLEQPVGETLKQQVDSVR</sequence>
<evidence type="ECO:0000313" key="2">
    <source>
        <dbReference type="EMBL" id="KCW87304.1"/>
    </source>
</evidence>
<feature type="region of interest" description="Disordered" evidence="1">
    <location>
        <begin position="55"/>
        <end position="82"/>
    </location>
</feature>
<accession>A0A059D9X6</accession>
<dbReference type="EMBL" id="KK198754">
    <property type="protein sequence ID" value="KCW87304.1"/>
    <property type="molecule type" value="Genomic_DNA"/>
</dbReference>
<proteinExistence type="predicted"/>
<dbReference type="Gramene" id="KCW87304">
    <property type="protein sequence ID" value="KCW87304"/>
    <property type="gene ID" value="EUGRSUZ_B03793"/>
</dbReference>
<name>A0A059D9X6_EUCGR</name>
<dbReference type="AlphaFoldDB" id="A0A059D9X6"/>